<dbReference type="SUPFAM" id="SSF54631">
    <property type="entry name" value="CBS-domain pair"/>
    <property type="match status" value="1"/>
</dbReference>
<evidence type="ECO:0000313" key="4">
    <source>
        <dbReference type="EMBL" id="EME68253.1"/>
    </source>
</evidence>
<dbReference type="Gene3D" id="3.10.580.10">
    <property type="entry name" value="CBS-domain"/>
    <property type="match status" value="1"/>
</dbReference>
<dbReference type="PANTHER" id="PTHR43080">
    <property type="entry name" value="CBS DOMAIN-CONTAINING PROTEIN CBSX3, MITOCHONDRIAL"/>
    <property type="match status" value="1"/>
</dbReference>
<dbReference type="EMBL" id="AONQ01000073">
    <property type="protein sequence ID" value="EME68253.1"/>
    <property type="molecule type" value="Genomic_DNA"/>
</dbReference>
<evidence type="ECO:0000256" key="2">
    <source>
        <dbReference type="PROSITE-ProRule" id="PRU00703"/>
    </source>
</evidence>
<dbReference type="InterPro" id="IPR051257">
    <property type="entry name" value="Diverse_CBS-Domain"/>
</dbReference>
<dbReference type="Proteomes" id="UP000011744">
    <property type="component" value="Unassembled WGS sequence"/>
</dbReference>
<dbReference type="InterPro" id="IPR018821">
    <property type="entry name" value="DUF294_put_nucleoTrafse_sb-bd"/>
</dbReference>
<dbReference type="CDD" id="cd09836">
    <property type="entry name" value="CBS_pair_arch"/>
    <property type="match status" value="1"/>
</dbReference>
<comment type="caution">
    <text evidence="4">The sequence shown here is derived from an EMBL/GenBank/DDBJ whole genome shotgun (WGS) entry which is preliminary data.</text>
</comment>
<feature type="domain" description="CBS" evidence="3">
    <location>
        <begin position="23"/>
        <end position="79"/>
    </location>
</feature>
<dbReference type="SMART" id="SM00116">
    <property type="entry name" value="CBS"/>
    <property type="match status" value="2"/>
</dbReference>
<protein>
    <submittedName>
        <fullName evidence="4">Signal transduction protein</fullName>
    </submittedName>
</protein>
<accession>M3A630</accession>
<evidence type="ECO:0000313" key="5">
    <source>
        <dbReference type="Proteomes" id="UP000011744"/>
    </source>
</evidence>
<reference evidence="4 5" key="1">
    <citation type="journal article" date="2014" name="Genome Announc.">
        <title>Draft Genome Sequence of Magnetospirillum sp. Strain SO-1, a Freshwater Magnetotactic Bacterium Isolated from the Ol'khovka River, Russia.</title>
        <authorList>
            <person name="Grouzdev D.S."/>
            <person name="Dziuba M.V."/>
            <person name="Sukhacheva M.S."/>
            <person name="Mardanov A.V."/>
            <person name="Beletskiy A.V."/>
            <person name="Kuznetsov B.B."/>
            <person name="Skryabin K.G."/>
        </authorList>
    </citation>
    <scope>NUCLEOTIDE SEQUENCE [LARGE SCALE GENOMIC DNA]</scope>
    <source>
        <strain evidence="4 5">SO-1</strain>
    </source>
</reference>
<dbReference type="InterPro" id="IPR000644">
    <property type="entry name" value="CBS_dom"/>
</dbReference>
<keyword evidence="1 2" id="KW-0129">CBS domain</keyword>
<evidence type="ECO:0000256" key="1">
    <source>
        <dbReference type="ARBA" id="ARBA00023122"/>
    </source>
</evidence>
<dbReference type="AlphaFoldDB" id="M3A630"/>
<sequence length="479" mass="52841">MNDIAALARIDSFPYRHRLREVMSTPVLTALASLSLNDAVHRMYEARVSSIVGIDAEGRTLGIFTERDLLRILSNSGPAGLEQTLDQTMTKPVATVPADAYVYVALARMTRLGLRHLVVVDSDNRPLGMVTGRALLKVRATEALVLGDSAESAANPDEMKAVMANLPKLARGLLGEGVTARNIASVIALVLRDLTARAAELAEQSLLDDGWGPAPARYAVLILGSGGRGESLLAFDQDNAIVHGGKPSDDPWFAELGKRLNETLNRAGIPFCDGNVMARESRWRKSLEEWRDEVHNWVFSVENQTVMYCDIFYDFQPVWGDRALAEELRHMAMEKASQSAFFLRYLAQNVAGMDGSIGLFGNFVTKQGRLNAKKFGLLPLVSAARMRAIRAHVPATGTDERFAALKEAGALHEDDLRDFMEVREIVLRVILEQQLADIAQQIPASTRIDPKRFDKRTRSRLKWAFGRLKTLKFVCGVGG</sequence>
<dbReference type="Pfam" id="PF00571">
    <property type="entry name" value="CBS"/>
    <property type="match status" value="2"/>
</dbReference>
<dbReference type="STRING" id="1244869.H261_19324"/>
<dbReference type="eggNOG" id="COG2905">
    <property type="taxonomic scope" value="Bacteria"/>
</dbReference>
<name>M3A630_9PROT</name>
<keyword evidence="5" id="KW-1185">Reference proteome</keyword>
<proteinExistence type="predicted"/>
<dbReference type="PROSITE" id="PS51371">
    <property type="entry name" value="CBS"/>
    <property type="match status" value="2"/>
</dbReference>
<dbReference type="Pfam" id="PF10335">
    <property type="entry name" value="DUF294_C"/>
    <property type="match status" value="1"/>
</dbReference>
<gene>
    <name evidence="4" type="ORF">H261_19324</name>
</gene>
<dbReference type="PANTHER" id="PTHR43080:SF2">
    <property type="entry name" value="CBS DOMAIN-CONTAINING PROTEIN"/>
    <property type="match status" value="1"/>
</dbReference>
<dbReference type="GO" id="GO:0008773">
    <property type="term" value="F:[protein-PII] uridylyltransferase activity"/>
    <property type="evidence" value="ECO:0007669"/>
    <property type="project" value="InterPro"/>
</dbReference>
<dbReference type="RefSeq" id="WP_008620845.1">
    <property type="nucleotide sequence ID" value="NZ_AONQ01000073.1"/>
</dbReference>
<organism evidence="4 5">
    <name type="scientific">Paramagnetospirillum caucaseum</name>
    <dbReference type="NCBI Taxonomy" id="1244869"/>
    <lineage>
        <taxon>Bacteria</taxon>
        <taxon>Pseudomonadati</taxon>
        <taxon>Pseudomonadota</taxon>
        <taxon>Alphaproteobacteria</taxon>
        <taxon>Rhodospirillales</taxon>
        <taxon>Magnetospirillaceae</taxon>
        <taxon>Paramagnetospirillum</taxon>
    </lineage>
</organism>
<feature type="domain" description="CBS" evidence="3">
    <location>
        <begin position="89"/>
        <end position="149"/>
    </location>
</feature>
<dbReference type="CDD" id="cd05401">
    <property type="entry name" value="NT_GlnE_GlnD_like"/>
    <property type="match status" value="1"/>
</dbReference>
<dbReference type="Pfam" id="PF03445">
    <property type="entry name" value="DUF294"/>
    <property type="match status" value="1"/>
</dbReference>
<dbReference type="PATRIC" id="fig|1244869.3.peg.3852"/>
<dbReference type="InterPro" id="IPR005105">
    <property type="entry name" value="GlnD_Uridyltrans_N"/>
</dbReference>
<evidence type="ECO:0000259" key="3">
    <source>
        <dbReference type="PROSITE" id="PS51371"/>
    </source>
</evidence>
<dbReference type="InterPro" id="IPR046342">
    <property type="entry name" value="CBS_dom_sf"/>
</dbReference>